<keyword evidence="8" id="KW-0626">Porin</keyword>
<comment type="caution">
    <text evidence="13">The sequence shown here is derived from an EMBL/GenBank/DDBJ whole genome shotgun (WGS) entry which is preliminary data.</text>
</comment>
<evidence type="ECO:0000256" key="10">
    <source>
        <dbReference type="ARBA" id="ARBA00023237"/>
    </source>
</evidence>
<dbReference type="GO" id="GO:0015288">
    <property type="term" value="F:porin activity"/>
    <property type="evidence" value="ECO:0007669"/>
    <property type="project" value="UniProtKB-KW"/>
</dbReference>
<evidence type="ECO:0000256" key="2">
    <source>
        <dbReference type="ARBA" id="ARBA00011233"/>
    </source>
</evidence>
<evidence type="ECO:0000256" key="8">
    <source>
        <dbReference type="ARBA" id="ARBA00023114"/>
    </source>
</evidence>
<keyword evidence="4" id="KW-1134">Transmembrane beta strand</keyword>
<comment type="subunit">
    <text evidence="2">Homotrimer.</text>
</comment>
<sequence length="341" mass="36991">MKLMKTFLAAAVSAAVATQAMAAELEKPDFYGFLSAGALKVEGEDAEADAFEIELGLQGKVALQEKLNLNYAVEVDLAGAANSADDPSTGRDGEADIHVKEAKFWLPTRYGMFVVAPRGTSGQWRDIYGPINHYEYNESHADLNPDGIFAQPDRTSGTFAYHTPWFLNTKAVVAAITLNDSNDENVDGRSIRLVHRSGDLSVAIGTTLLMQNQLPPFATDDYLITAAGASYKIGGLMLGATWENNRDSPYPLDPEGKADYDAYGISAYYQADNGAGIALGFKEKNHDYDAADNSVYTLKVEQRLTPSVKVWAETGQYDKPAVVQGVKVIDTNYAVGFNVTF</sequence>
<name>A0A2S5Z919_9GAMM</name>
<dbReference type="SUPFAM" id="SSF56935">
    <property type="entry name" value="Porins"/>
    <property type="match status" value="1"/>
</dbReference>
<dbReference type="InterPro" id="IPR033900">
    <property type="entry name" value="Gram_neg_porin_domain"/>
</dbReference>
<feature type="signal peptide" evidence="11">
    <location>
        <begin position="1"/>
        <end position="22"/>
    </location>
</feature>
<keyword evidence="5" id="KW-0812">Transmembrane</keyword>
<dbReference type="PANTHER" id="PTHR34501:SF9">
    <property type="entry name" value="MAJOR OUTER MEMBRANE PROTEIN P.IA"/>
    <property type="match status" value="1"/>
</dbReference>
<dbReference type="EMBL" id="PSSX01000011">
    <property type="protein sequence ID" value="PPI83722.1"/>
    <property type="molecule type" value="Genomic_DNA"/>
</dbReference>
<dbReference type="Proteomes" id="UP000239917">
    <property type="component" value="Unassembled WGS sequence"/>
</dbReference>
<keyword evidence="3" id="KW-0813">Transport</keyword>
<evidence type="ECO:0000256" key="3">
    <source>
        <dbReference type="ARBA" id="ARBA00022448"/>
    </source>
</evidence>
<feature type="chain" id="PRO_5015640304" description="Porin domain-containing protein" evidence="11">
    <location>
        <begin position="23"/>
        <end position="341"/>
    </location>
</feature>
<accession>A0A2S5Z919</accession>
<keyword evidence="9" id="KW-0472">Membrane</keyword>
<dbReference type="InterPro" id="IPR023614">
    <property type="entry name" value="Porin_dom_sf"/>
</dbReference>
<feature type="domain" description="Porin" evidence="12">
    <location>
        <begin position="9"/>
        <end position="318"/>
    </location>
</feature>
<dbReference type="RefSeq" id="WP_104322315.1">
    <property type="nucleotide sequence ID" value="NZ_PSSX01000011.1"/>
</dbReference>
<dbReference type="GO" id="GO:0006811">
    <property type="term" value="P:monoatomic ion transport"/>
    <property type="evidence" value="ECO:0007669"/>
    <property type="project" value="UniProtKB-KW"/>
</dbReference>
<dbReference type="Pfam" id="PF13609">
    <property type="entry name" value="Porin_4"/>
    <property type="match status" value="1"/>
</dbReference>
<keyword evidence="7" id="KW-0406">Ion transport</keyword>
<keyword evidence="6 11" id="KW-0732">Signal</keyword>
<dbReference type="AlphaFoldDB" id="A0A2S5Z919"/>
<keyword evidence="14" id="KW-1185">Reference proteome</keyword>
<evidence type="ECO:0000313" key="13">
    <source>
        <dbReference type="EMBL" id="PPI83722.1"/>
    </source>
</evidence>
<gene>
    <name evidence="13" type="ORF">KEHDKFFH_12985</name>
</gene>
<dbReference type="GO" id="GO:0046930">
    <property type="term" value="C:pore complex"/>
    <property type="evidence" value="ECO:0007669"/>
    <property type="project" value="UniProtKB-KW"/>
</dbReference>
<evidence type="ECO:0000256" key="4">
    <source>
        <dbReference type="ARBA" id="ARBA00022452"/>
    </source>
</evidence>
<dbReference type="OrthoDB" id="6350092at2"/>
<dbReference type="Gene3D" id="2.40.160.10">
    <property type="entry name" value="Porin"/>
    <property type="match status" value="1"/>
</dbReference>
<organism evidence="13 14">
    <name type="scientific">Marinobacter maroccanus</name>
    <dbReference type="NCBI Taxonomy" id="2055143"/>
    <lineage>
        <taxon>Bacteria</taxon>
        <taxon>Pseudomonadati</taxon>
        <taxon>Pseudomonadota</taxon>
        <taxon>Gammaproteobacteria</taxon>
        <taxon>Pseudomonadales</taxon>
        <taxon>Marinobacteraceae</taxon>
        <taxon>Marinobacter</taxon>
    </lineage>
</organism>
<evidence type="ECO:0000256" key="1">
    <source>
        <dbReference type="ARBA" id="ARBA00004571"/>
    </source>
</evidence>
<comment type="subcellular location">
    <subcellularLocation>
        <location evidence="1">Cell outer membrane</location>
        <topology evidence="1">Multi-pass membrane protein</topology>
    </subcellularLocation>
</comment>
<protein>
    <recommendedName>
        <fullName evidence="12">Porin domain-containing protein</fullName>
    </recommendedName>
</protein>
<evidence type="ECO:0000313" key="14">
    <source>
        <dbReference type="Proteomes" id="UP000239917"/>
    </source>
</evidence>
<keyword evidence="10" id="KW-0998">Cell outer membrane</keyword>
<dbReference type="InterPro" id="IPR050298">
    <property type="entry name" value="Gram-neg_bact_OMP"/>
</dbReference>
<evidence type="ECO:0000256" key="6">
    <source>
        <dbReference type="ARBA" id="ARBA00022729"/>
    </source>
</evidence>
<reference evidence="13 14" key="1">
    <citation type="submission" date="2018-01" db="EMBL/GenBank/DDBJ databases">
        <title>Complete genome sequences of the type strains of Marinobacter flavimaris and Marinobacter maroccanus.</title>
        <authorList>
            <person name="Palau M."/>
            <person name="Boujida N."/>
            <person name="Manresa A."/>
            <person name="Minana-Galbis D."/>
        </authorList>
    </citation>
    <scope>NUCLEOTIDE SEQUENCE [LARGE SCALE GENOMIC DNA]</scope>
    <source>
        <strain evidence="13 14">N4</strain>
    </source>
</reference>
<dbReference type="PANTHER" id="PTHR34501">
    <property type="entry name" value="PROTEIN YDDL-RELATED"/>
    <property type="match status" value="1"/>
</dbReference>
<evidence type="ECO:0000256" key="11">
    <source>
        <dbReference type="SAM" id="SignalP"/>
    </source>
</evidence>
<dbReference type="GO" id="GO:0009279">
    <property type="term" value="C:cell outer membrane"/>
    <property type="evidence" value="ECO:0007669"/>
    <property type="project" value="UniProtKB-SubCell"/>
</dbReference>
<evidence type="ECO:0000256" key="5">
    <source>
        <dbReference type="ARBA" id="ARBA00022692"/>
    </source>
</evidence>
<evidence type="ECO:0000256" key="7">
    <source>
        <dbReference type="ARBA" id="ARBA00023065"/>
    </source>
</evidence>
<evidence type="ECO:0000259" key="12">
    <source>
        <dbReference type="Pfam" id="PF13609"/>
    </source>
</evidence>
<proteinExistence type="predicted"/>
<evidence type="ECO:0000256" key="9">
    <source>
        <dbReference type="ARBA" id="ARBA00023136"/>
    </source>
</evidence>